<reference evidence="2" key="1">
    <citation type="journal article" date="2021" name="IMA Fungus">
        <title>Genomic characterization of three marine fungi, including Emericellopsis atlantica sp. nov. with signatures of a generalist lifestyle and marine biomass degradation.</title>
        <authorList>
            <person name="Hagestad O.C."/>
            <person name="Hou L."/>
            <person name="Andersen J.H."/>
            <person name="Hansen E.H."/>
            <person name="Altermark B."/>
            <person name="Li C."/>
            <person name="Kuhnert E."/>
            <person name="Cox R.J."/>
            <person name="Crous P.W."/>
            <person name="Spatafora J.W."/>
            <person name="Lail K."/>
            <person name="Amirebrahimi M."/>
            <person name="Lipzen A."/>
            <person name="Pangilinan J."/>
            <person name="Andreopoulos W."/>
            <person name="Hayes R.D."/>
            <person name="Ng V."/>
            <person name="Grigoriev I.V."/>
            <person name="Jackson S.A."/>
            <person name="Sutton T.D.S."/>
            <person name="Dobson A.D.W."/>
            <person name="Rama T."/>
        </authorList>
    </citation>
    <scope>NUCLEOTIDE SEQUENCE</scope>
    <source>
        <strain evidence="2">TRa3180A</strain>
    </source>
</reference>
<feature type="chain" id="PRO_5040393077" description="Secreted protein" evidence="1">
    <location>
        <begin position="19"/>
        <end position="70"/>
    </location>
</feature>
<evidence type="ECO:0000313" key="3">
    <source>
        <dbReference type="Proteomes" id="UP000887226"/>
    </source>
</evidence>
<evidence type="ECO:0000313" key="2">
    <source>
        <dbReference type="EMBL" id="KAG9242042.1"/>
    </source>
</evidence>
<gene>
    <name evidence="2" type="ORF">BJ878DRAFT_517649</name>
</gene>
<dbReference type="EMBL" id="MU254121">
    <property type="protein sequence ID" value="KAG9242042.1"/>
    <property type="molecule type" value="Genomic_DNA"/>
</dbReference>
<sequence>MFLNPAALSFVLWRTVTSLLTMIRATANLGLAQCSAEELCRLEQLFSFYSSLFSLLSYNTQYTFLCSFRS</sequence>
<evidence type="ECO:0008006" key="4">
    <source>
        <dbReference type="Google" id="ProtNLM"/>
    </source>
</evidence>
<keyword evidence="3" id="KW-1185">Reference proteome</keyword>
<keyword evidence="1" id="KW-0732">Signal</keyword>
<feature type="signal peptide" evidence="1">
    <location>
        <begin position="1"/>
        <end position="18"/>
    </location>
</feature>
<evidence type="ECO:0000256" key="1">
    <source>
        <dbReference type="SAM" id="SignalP"/>
    </source>
</evidence>
<protein>
    <recommendedName>
        <fullName evidence="4">Secreted protein</fullName>
    </recommendedName>
</protein>
<comment type="caution">
    <text evidence="2">The sequence shown here is derived from an EMBL/GenBank/DDBJ whole genome shotgun (WGS) entry which is preliminary data.</text>
</comment>
<organism evidence="2 3">
    <name type="scientific">Calycina marina</name>
    <dbReference type="NCBI Taxonomy" id="1763456"/>
    <lineage>
        <taxon>Eukaryota</taxon>
        <taxon>Fungi</taxon>
        <taxon>Dikarya</taxon>
        <taxon>Ascomycota</taxon>
        <taxon>Pezizomycotina</taxon>
        <taxon>Leotiomycetes</taxon>
        <taxon>Helotiales</taxon>
        <taxon>Pezizellaceae</taxon>
        <taxon>Calycina</taxon>
    </lineage>
</organism>
<dbReference type="AlphaFoldDB" id="A0A9P7YZ36"/>
<proteinExistence type="predicted"/>
<name>A0A9P7YZ36_9HELO</name>
<accession>A0A9P7YZ36</accession>
<dbReference type="Proteomes" id="UP000887226">
    <property type="component" value="Unassembled WGS sequence"/>
</dbReference>